<evidence type="ECO:0000256" key="4">
    <source>
        <dbReference type="ARBA" id="ARBA00022857"/>
    </source>
</evidence>
<comment type="caution">
    <text evidence="7">Lacks conserved residue(s) required for the propagation of feature annotation.</text>
</comment>
<feature type="binding site" evidence="7">
    <location>
        <position position="143"/>
    </location>
    <ligand>
        <name>NADP(+)</name>
        <dbReference type="ChEBI" id="CHEBI:58349"/>
    </ligand>
</feature>
<feature type="binding site" evidence="7">
    <location>
        <position position="177"/>
    </location>
    <ligand>
        <name>substrate</name>
    </ligand>
</feature>
<dbReference type="PROSITE" id="PS00069">
    <property type="entry name" value="G6P_DEHYDROGENASE"/>
    <property type="match status" value="1"/>
</dbReference>
<dbReference type="PANTHER" id="PTHR23429:SF0">
    <property type="entry name" value="GLUCOSE-6-PHOSPHATE 1-DEHYDROGENASE"/>
    <property type="match status" value="1"/>
</dbReference>
<dbReference type="PANTHER" id="PTHR23429">
    <property type="entry name" value="GLUCOSE-6-PHOSPHATE 1-DEHYDROGENASE G6PD"/>
    <property type="match status" value="1"/>
</dbReference>
<dbReference type="InterPro" id="IPR036291">
    <property type="entry name" value="NAD(P)-bd_dom_sf"/>
</dbReference>
<dbReference type="InterPro" id="IPR001282">
    <property type="entry name" value="G6P_DH"/>
</dbReference>
<feature type="binding site" evidence="7">
    <location>
        <begin position="89"/>
        <end position="90"/>
    </location>
    <ligand>
        <name>NADP(+)</name>
        <dbReference type="ChEBI" id="CHEBI:58349"/>
    </ligand>
</feature>
<dbReference type="Proteomes" id="UP001500547">
    <property type="component" value="Unassembled WGS sequence"/>
</dbReference>
<evidence type="ECO:0000256" key="7">
    <source>
        <dbReference type="HAMAP-Rule" id="MF_00966"/>
    </source>
</evidence>
<protein>
    <recommendedName>
        <fullName evidence="7">Glucose-6-phosphate 1-dehydrogenase</fullName>
        <shortName evidence="7">G6PD</shortName>
        <ecNumber evidence="7">1.1.1.49</ecNumber>
    </recommendedName>
</protein>
<dbReference type="SUPFAM" id="SSF55347">
    <property type="entry name" value="Glyceraldehyde-3-phosphate dehydrogenase-like, C-terminal domain"/>
    <property type="match status" value="1"/>
</dbReference>
<feature type="binding site" evidence="7">
    <location>
        <position position="47"/>
    </location>
    <ligand>
        <name>NADP(+)</name>
        <dbReference type="ChEBI" id="CHEBI:58349"/>
    </ligand>
</feature>
<name>A0ABP9R4H0_9RHOO</name>
<evidence type="ECO:0000313" key="10">
    <source>
        <dbReference type="EMBL" id="GAA5171398.1"/>
    </source>
</evidence>
<feature type="domain" description="Glucose-6-phosphate dehydrogenase C-terminal" evidence="9">
    <location>
        <begin position="184"/>
        <end position="481"/>
    </location>
</feature>
<dbReference type="InterPro" id="IPR022674">
    <property type="entry name" value="G6P_DH_NAD-bd"/>
</dbReference>
<evidence type="ECO:0000256" key="2">
    <source>
        <dbReference type="ARBA" id="ARBA00009975"/>
    </source>
</evidence>
<dbReference type="InterPro" id="IPR019796">
    <property type="entry name" value="G6P_DH_AS"/>
</dbReference>
<dbReference type="Pfam" id="PF00479">
    <property type="entry name" value="G6PD_N"/>
    <property type="match status" value="1"/>
</dbReference>
<dbReference type="InterPro" id="IPR022675">
    <property type="entry name" value="G6P_DH_C"/>
</dbReference>
<dbReference type="SUPFAM" id="SSF51735">
    <property type="entry name" value="NAD(P)-binding Rossmann-fold domains"/>
    <property type="match status" value="1"/>
</dbReference>
<keyword evidence="4 7" id="KW-0521">NADP</keyword>
<feature type="binding site" evidence="7">
    <location>
        <position position="173"/>
    </location>
    <ligand>
        <name>substrate</name>
    </ligand>
</feature>
<accession>A0ABP9R4H0</accession>
<dbReference type="Gene3D" id="3.40.50.720">
    <property type="entry name" value="NAD(P)-binding Rossmann-like Domain"/>
    <property type="match status" value="1"/>
</dbReference>
<dbReference type="EC" id="1.1.1.49" evidence="7"/>
<gene>
    <name evidence="10" type="primary">zwf_2</name>
    <name evidence="7" type="synonym">zwf</name>
    <name evidence="10" type="ORF">GCM10025770_35950</name>
</gene>
<dbReference type="RefSeq" id="WP_345534496.1">
    <property type="nucleotide sequence ID" value="NZ_BAABLD010000017.1"/>
</dbReference>
<dbReference type="Gene3D" id="3.30.360.10">
    <property type="entry name" value="Dihydrodipicolinate Reductase, domain 2"/>
    <property type="match status" value="1"/>
</dbReference>
<keyword evidence="5 7" id="KW-0560">Oxidoreductase</keyword>
<reference evidence="11" key="1">
    <citation type="journal article" date="2019" name="Int. J. Syst. Evol. Microbiol.">
        <title>The Global Catalogue of Microorganisms (GCM) 10K type strain sequencing project: providing services to taxonomists for standard genome sequencing and annotation.</title>
        <authorList>
            <consortium name="The Broad Institute Genomics Platform"/>
            <consortium name="The Broad Institute Genome Sequencing Center for Infectious Disease"/>
            <person name="Wu L."/>
            <person name="Ma J."/>
        </authorList>
    </citation>
    <scope>NUCLEOTIDE SEQUENCE [LARGE SCALE GENOMIC DNA]</scope>
    <source>
        <strain evidence="11">JCM 18715</strain>
    </source>
</reference>
<feature type="binding site" evidence="7">
    <location>
        <position position="335"/>
    </location>
    <ligand>
        <name>substrate</name>
    </ligand>
</feature>
<evidence type="ECO:0000256" key="3">
    <source>
        <dbReference type="ARBA" id="ARBA00022526"/>
    </source>
</evidence>
<evidence type="ECO:0000259" key="9">
    <source>
        <dbReference type="Pfam" id="PF02781"/>
    </source>
</evidence>
<proteinExistence type="inferred from homology"/>
<feature type="binding site" evidence="7">
    <location>
        <position position="211"/>
    </location>
    <ligand>
        <name>substrate</name>
    </ligand>
</feature>
<evidence type="ECO:0000256" key="5">
    <source>
        <dbReference type="ARBA" id="ARBA00023002"/>
    </source>
</evidence>
<feature type="domain" description="Glucose-6-phosphate dehydrogenase NAD-binding" evidence="8">
    <location>
        <begin position="10"/>
        <end position="182"/>
    </location>
</feature>
<dbReference type="NCBIfam" id="NF009492">
    <property type="entry name" value="PRK12853.1-3"/>
    <property type="match status" value="1"/>
</dbReference>
<feature type="binding site" evidence="7">
    <location>
        <position position="340"/>
    </location>
    <ligand>
        <name>substrate</name>
    </ligand>
</feature>
<evidence type="ECO:0000259" key="8">
    <source>
        <dbReference type="Pfam" id="PF00479"/>
    </source>
</evidence>
<comment type="similarity">
    <text evidence="2 7">Belongs to the glucose-6-phosphate dehydrogenase family.</text>
</comment>
<evidence type="ECO:0000256" key="1">
    <source>
        <dbReference type="ARBA" id="ARBA00004937"/>
    </source>
</evidence>
<dbReference type="PIRSF" id="PIRSF000110">
    <property type="entry name" value="G6PD"/>
    <property type="match status" value="1"/>
</dbReference>
<dbReference type="Pfam" id="PF02781">
    <property type="entry name" value="G6PD_C"/>
    <property type="match status" value="1"/>
</dbReference>
<comment type="pathway">
    <text evidence="1 7">Carbohydrate degradation; pentose phosphate pathway; D-ribulose 5-phosphate from D-glucose 6-phosphate (oxidative stage): step 1/3.</text>
</comment>
<comment type="caution">
    <text evidence="10">The sequence shown here is derived from an EMBL/GenBank/DDBJ whole genome shotgun (WGS) entry which is preliminary data.</text>
</comment>
<dbReference type="PRINTS" id="PR00079">
    <property type="entry name" value="G6PDHDRGNASE"/>
</dbReference>
<comment type="function">
    <text evidence="7">Catalyzes the oxidation of glucose 6-phosphate to 6-phosphogluconolactone.</text>
</comment>
<keyword evidence="11" id="KW-1185">Reference proteome</keyword>
<feature type="binding site" evidence="7">
    <location>
        <position position="230"/>
    </location>
    <ligand>
        <name>substrate</name>
    </ligand>
</feature>
<feature type="active site" description="Proton acceptor" evidence="7">
    <location>
        <position position="235"/>
    </location>
</feature>
<sequence length="486" mass="54446">MSAGVASDVVLFGGTGDLVMRKLVPALFHLHSLSLLDPGCRIIAVAREPFDDEAYRRLVADKARSFLHEGHDESAWAAFLARLEYVGCDVRDVASFNGLRERLKPGGSRLFYLSTTPALFSPICRNLSASGLILEDSRVIVEKPLGHDLASSQAINDEIGACFREDQIFRIDHYLGKEPVQNLLALRFGNSLFEPLWRREWVSDVQITVAETIGVGSRGEFYNSTGAMRDMIQNHILQLLCIVAMEPPASISPDAVRDEKLKVLRALRPIVEERIATHTVRGQYRAGAVEGQVVPGYLEEAGIPAGSRTETYVAIKAEIDSWRWAGVPFYLRTGKRMQDKLAEIVVNFRQMPHSIFGSGALGHFANRLVIQMQPNETVLLHMMAKQPGEVMRLEPVKLDLDFREAFRTQRLEAYARLLMDALRGNLTLFVRRDEQEAAWRWVEPVMNAWAESEELPRSYNAGTWGPAAASALLVRDGLGWHEEIAR</sequence>
<dbReference type="HAMAP" id="MF_00966">
    <property type="entry name" value="G6PD"/>
    <property type="match status" value="1"/>
</dbReference>
<evidence type="ECO:0000256" key="6">
    <source>
        <dbReference type="ARBA" id="ARBA00023277"/>
    </source>
</evidence>
<keyword evidence="3 7" id="KW-0313">Glucose metabolism</keyword>
<dbReference type="NCBIfam" id="TIGR00871">
    <property type="entry name" value="zwf"/>
    <property type="match status" value="1"/>
</dbReference>
<dbReference type="EMBL" id="BAABLD010000017">
    <property type="protein sequence ID" value="GAA5171398.1"/>
    <property type="molecule type" value="Genomic_DNA"/>
</dbReference>
<comment type="catalytic activity">
    <reaction evidence="7">
        <text>D-glucose 6-phosphate + NADP(+) = 6-phospho-D-glucono-1,5-lactone + NADPH + H(+)</text>
        <dbReference type="Rhea" id="RHEA:15841"/>
        <dbReference type="ChEBI" id="CHEBI:15378"/>
        <dbReference type="ChEBI" id="CHEBI:57783"/>
        <dbReference type="ChEBI" id="CHEBI:57955"/>
        <dbReference type="ChEBI" id="CHEBI:58349"/>
        <dbReference type="ChEBI" id="CHEBI:61548"/>
        <dbReference type="EC" id="1.1.1.49"/>
    </reaction>
</comment>
<keyword evidence="6 7" id="KW-0119">Carbohydrate metabolism</keyword>
<organism evidence="10 11">
    <name type="scientific">Viridibacterium curvum</name>
    <dbReference type="NCBI Taxonomy" id="1101404"/>
    <lineage>
        <taxon>Bacteria</taxon>
        <taxon>Pseudomonadati</taxon>
        <taxon>Pseudomonadota</taxon>
        <taxon>Betaproteobacteria</taxon>
        <taxon>Rhodocyclales</taxon>
        <taxon>Rhodocyclaceae</taxon>
        <taxon>Viridibacterium</taxon>
    </lineage>
</organism>
<evidence type="ECO:0000313" key="11">
    <source>
        <dbReference type="Proteomes" id="UP001500547"/>
    </source>
</evidence>